<comment type="caution">
    <text evidence="2">The sequence shown here is derived from an EMBL/GenBank/DDBJ whole genome shotgun (WGS) entry which is preliminary data.</text>
</comment>
<dbReference type="EMBL" id="MQWB01000001">
    <property type="protein sequence ID" value="OZC04315.1"/>
    <property type="molecule type" value="Genomic_DNA"/>
</dbReference>
<proteinExistence type="predicted"/>
<dbReference type="OrthoDB" id="1523960at2"/>
<dbReference type="AlphaFoldDB" id="A0A259U2R4"/>
<dbReference type="PROSITE" id="PS51257">
    <property type="entry name" value="PROKAR_LIPOPROTEIN"/>
    <property type="match status" value="1"/>
</dbReference>
<dbReference type="Proteomes" id="UP000216446">
    <property type="component" value="Unassembled WGS sequence"/>
</dbReference>
<dbReference type="RefSeq" id="WP_094550646.1">
    <property type="nucleotide sequence ID" value="NZ_MQWB01000001.1"/>
</dbReference>
<evidence type="ECO:0000256" key="1">
    <source>
        <dbReference type="SAM" id="SignalP"/>
    </source>
</evidence>
<feature type="chain" id="PRO_5012762811" description="Tetratricopeptide repeat protein" evidence="1">
    <location>
        <begin position="19"/>
        <end position="303"/>
    </location>
</feature>
<keyword evidence="3" id="KW-1185">Reference proteome</keyword>
<evidence type="ECO:0000313" key="2">
    <source>
        <dbReference type="EMBL" id="OZC04315.1"/>
    </source>
</evidence>
<evidence type="ECO:0008006" key="4">
    <source>
        <dbReference type="Google" id="ProtNLM"/>
    </source>
</evidence>
<reference evidence="2 3" key="1">
    <citation type="submission" date="2016-11" db="EMBL/GenBank/DDBJ databases">
        <title>Study of marine rhodopsin-containing bacteria.</title>
        <authorList>
            <person name="Yoshizawa S."/>
            <person name="Kumagai Y."/>
            <person name="Kogure K."/>
        </authorList>
    </citation>
    <scope>NUCLEOTIDE SEQUENCE [LARGE SCALE GENOMIC DNA]</scope>
    <source>
        <strain evidence="2 3">SG-29</strain>
    </source>
</reference>
<gene>
    <name evidence="2" type="ORF">BSZ36_15815</name>
</gene>
<dbReference type="SUPFAM" id="SSF48452">
    <property type="entry name" value="TPR-like"/>
    <property type="match status" value="1"/>
</dbReference>
<dbReference type="InterPro" id="IPR011990">
    <property type="entry name" value="TPR-like_helical_dom_sf"/>
</dbReference>
<accession>A0A259U2R4</accession>
<name>A0A259U2R4_9BACT</name>
<evidence type="ECO:0000313" key="3">
    <source>
        <dbReference type="Proteomes" id="UP000216446"/>
    </source>
</evidence>
<sequence length="303" mass="32654">MRFPAFLVALAFALTLSACDQSTSFPSNPDDLLADARIARQAGDINRAVELYEEGFANDPTSAVLRIELAAALFEQADLGIANLDEIARTFSREVSAGGLTGASGAAFAPQKAGTCPYADDPDAEAFDPRDFDGYDDYLVRAPVATRVLELLDPVINDVVRPADFLCNGIVDGELNYDRAAAIGALRAVDPELTDDHIASALAMNAVSLVLKTYGFITEDLNTQTDWYRLSDETLGICPRNMDETALRDFSEDAIADFGEALVSIDLRTEVLDAGDVSTELVGLVLDVYQEFRDDLAPYCTGT</sequence>
<organism evidence="2 3">
    <name type="scientific">Rubricoccus marinus</name>
    <dbReference type="NCBI Taxonomy" id="716817"/>
    <lineage>
        <taxon>Bacteria</taxon>
        <taxon>Pseudomonadati</taxon>
        <taxon>Rhodothermota</taxon>
        <taxon>Rhodothermia</taxon>
        <taxon>Rhodothermales</taxon>
        <taxon>Rubricoccaceae</taxon>
        <taxon>Rubricoccus</taxon>
    </lineage>
</organism>
<dbReference type="InParanoid" id="A0A259U2R4"/>
<protein>
    <recommendedName>
        <fullName evidence="4">Tetratricopeptide repeat protein</fullName>
    </recommendedName>
</protein>
<feature type="signal peptide" evidence="1">
    <location>
        <begin position="1"/>
        <end position="18"/>
    </location>
</feature>
<dbReference type="Gene3D" id="1.25.40.10">
    <property type="entry name" value="Tetratricopeptide repeat domain"/>
    <property type="match status" value="1"/>
</dbReference>
<keyword evidence="1" id="KW-0732">Signal</keyword>